<dbReference type="Proteomes" id="UP000192342">
    <property type="component" value="Unassembled WGS sequence"/>
</dbReference>
<name>A0A1Y1SGX8_9GAMM</name>
<reference evidence="2 3" key="1">
    <citation type="submission" date="2013-04" db="EMBL/GenBank/DDBJ databases">
        <title>Oceanococcus atlanticus 22II-S10r2 Genome Sequencing.</title>
        <authorList>
            <person name="Lai Q."/>
            <person name="Li G."/>
            <person name="Shao Z."/>
        </authorList>
    </citation>
    <scope>NUCLEOTIDE SEQUENCE [LARGE SCALE GENOMIC DNA]</scope>
    <source>
        <strain evidence="2 3">22II-S10r2</strain>
    </source>
</reference>
<dbReference type="STRING" id="1317117.ATO7_03145"/>
<keyword evidence="3" id="KW-1185">Reference proteome</keyword>
<evidence type="ECO:0000256" key="1">
    <source>
        <dbReference type="SAM" id="Phobius"/>
    </source>
</evidence>
<keyword evidence="1" id="KW-0812">Transmembrane</keyword>
<dbReference type="AlphaFoldDB" id="A0A1Y1SGX8"/>
<dbReference type="EMBL" id="AQQV01000001">
    <property type="protein sequence ID" value="ORE88838.1"/>
    <property type="molecule type" value="Genomic_DNA"/>
</dbReference>
<sequence>MLFSNPRVLPALLVCIGLTIMILRGNELKNLEQWTPQDLERAVELNYALDQMRAGQAEPLNPDQEAQRKIEIRAEITSTFVEPQRKAREEFEQAKWITGAGVVLMLIVLVLQHRGILRK</sequence>
<dbReference type="RefSeq" id="WP_083559449.1">
    <property type="nucleotide sequence ID" value="NZ_AQQV01000001.1"/>
</dbReference>
<evidence type="ECO:0000313" key="3">
    <source>
        <dbReference type="Proteomes" id="UP000192342"/>
    </source>
</evidence>
<comment type="caution">
    <text evidence="2">The sequence shown here is derived from an EMBL/GenBank/DDBJ whole genome shotgun (WGS) entry which is preliminary data.</text>
</comment>
<gene>
    <name evidence="2" type="ORF">ATO7_03145</name>
</gene>
<keyword evidence="1" id="KW-0472">Membrane</keyword>
<accession>A0A1Y1SGX8</accession>
<feature type="transmembrane region" description="Helical" evidence="1">
    <location>
        <begin position="93"/>
        <end position="111"/>
    </location>
</feature>
<organism evidence="2 3">
    <name type="scientific">Oceanococcus atlanticus</name>
    <dbReference type="NCBI Taxonomy" id="1317117"/>
    <lineage>
        <taxon>Bacteria</taxon>
        <taxon>Pseudomonadati</taxon>
        <taxon>Pseudomonadota</taxon>
        <taxon>Gammaproteobacteria</taxon>
        <taxon>Chromatiales</taxon>
        <taxon>Oceanococcaceae</taxon>
        <taxon>Oceanococcus</taxon>
    </lineage>
</organism>
<protein>
    <submittedName>
        <fullName evidence="2">Uncharacterized protein</fullName>
    </submittedName>
</protein>
<evidence type="ECO:0000313" key="2">
    <source>
        <dbReference type="EMBL" id="ORE88838.1"/>
    </source>
</evidence>
<proteinExistence type="predicted"/>
<keyword evidence="1" id="KW-1133">Transmembrane helix</keyword>